<name>A0A9X1SNN1_9GAMM</name>
<organism evidence="6 7">
    <name type="scientific">Stutzerimonas kunmingensis</name>
    <dbReference type="NCBI Taxonomy" id="1211807"/>
    <lineage>
        <taxon>Bacteria</taxon>
        <taxon>Pseudomonadati</taxon>
        <taxon>Pseudomonadota</taxon>
        <taxon>Gammaproteobacteria</taxon>
        <taxon>Pseudomonadales</taxon>
        <taxon>Pseudomonadaceae</taxon>
        <taxon>Stutzerimonas</taxon>
    </lineage>
</organism>
<evidence type="ECO:0000256" key="3">
    <source>
        <dbReference type="PIRSR" id="PIRSR000390-1"/>
    </source>
</evidence>
<reference evidence="6" key="1">
    <citation type="submission" date="2021-08" db="EMBL/GenBank/DDBJ databases">
        <title>Isolation and characterization of neutrophilic mixotrophic iron-oxidizing bacteria from deep-sea hydrothermal vents.</title>
        <authorList>
            <person name="He Y."/>
        </authorList>
    </citation>
    <scope>NUCLEOTIDE SEQUENCE</scope>
    <source>
        <strain evidence="6">IOP_13</strain>
    </source>
</reference>
<dbReference type="InterPro" id="IPR000653">
    <property type="entry name" value="DegT/StrS_aminotransferase"/>
</dbReference>
<comment type="similarity">
    <text evidence="2 5">Belongs to the DegT/DnrJ/EryC1 family.</text>
</comment>
<dbReference type="RefSeq" id="WP_102831592.1">
    <property type="nucleotide sequence ID" value="NZ_JAINWF010000004.1"/>
</dbReference>
<comment type="caution">
    <text evidence="6">The sequence shown here is derived from an EMBL/GenBank/DDBJ whole genome shotgun (WGS) entry which is preliminary data.</text>
</comment>
<dbReference type="PANTHER" id="PTHR30244">
    <property type="entry name" value="TRANSAMINASE"/>
    <property type="match status" value="1"/>
</dbReference>
<dbReference type="AlphaFoldDB" id="A0A9X1SNN1"/>
<evidence type="ECO:0000313" key="7">
    <source>
        <dbReference type="Proteomes" id="UP001138989"/>
    </source>
</evidence>
<dbReference type="InterPro" id="IPR015424">
    <property type="entry name" value="PyrdxlP-dep_Trfase"/>
</dbReference>
<accession>A0A9X1SNN1</accession>
<dbReference type="EMBL" id="JAINWF010000004">
    <property type="protein sequence ID" value="MCD1607975.1"/>
    <property type="molecule type" value="Genomic_DNA"/>
</dbReference>
<protein>
    <submittedName>
        <fullName evidence="6">DegT/DnrJ/EryC1/StrS family aminotransferase</fullName>
    </submittedName>
</protein>
<dbReference type="SUPFAM" id="SSF53383">
    <property type="entry name" value="PLP-dependent transferases"/>
    <property type="match status" value="1"/>
</dbReference>
<dbReference type="Pfam" id="PF01041">
    <property type="entry name" value="DegT_DnrJ_EryC1"/>
    <property type="match status" value="1"/>
</dbReference>
<evidence type="ECO:0000256" key="2">
    <source>
        <dbReference type="ARBA" id="ARBA00037999"/>
    </source>
</evidence>
<dbReference type="GO" id="GO:0000271">
    <property type="term" value="P:polysaccharide biosynthetic process"/>
    <property type="evidence" value="ECO:0007669"/>
    <property type="project" value="TreeGrafter"/>
</dbReference>
<dbReference type="GO" id="GO:0030170">
    <property type="term" value="F:pyridoxal phosphate binding"/>
    <property type="evidence" value="ECO:0007669"/>
    <property type="project" value="TreeGrafter"/>
</dbReference>
<feature type="active site" description="Proton acceptor" evidence="3">
    <location>
        <position position="189"/>
    </location>
</feature>
<evidence type="ECO:0000256" key="4">
    <source>
        <dbReference type="PIRSR" id="PIRSR000390-2"/>
    </source>
</evidence>
<keyword evidence="6" id="KW-0032">Aminotransferase</keyword>
<dbReference type="Proteomes" id="UP001138989">
    <property type="component" value="Unassembled WGS sequence"/>
</dbReference>
<dbReference type="GO" id="GO:0008483">
    <property type="term" value="F:transaminase activity"/>
    <property type="evidence" value="ECO:0007669"/>
    <property type="project" value="UniProtKB-KW"/>
</dbReference>
<keyword evidence="7" id="KW-1185">Reference proteome</keyword>
<keyword evidence="1 4" id="KW-0663">Pyridoxal phosphate</keyword>
<dbReference type="InterPro" id="IPR015422">
    <property type="entry name" value="PyrdxlP-dep_Trfase_small"/>
</dbReference>
<dbReference type="InterPro" id="IPR015421">
    <property type="entry name" value="PyrdxlP-dep_Trfase_major"/>
</dbReference>
<dbReference type="Gene3D" id="3.90.1150.10">
    <property type="entry name" value="Aspartate Aminotransferase, domain 1"/>
    <property type="match status" value="1"/>
</dbReference>
<sequence>MIPFLNLQALNRRFEDEFQEALRRVLSKGWYIQGEECRAFETEFAAYCGVEHAVGVGNGLDALVLILRALLETGRLQPGDEVLVPGNTFIASALAVSACGLRVRLVEPELSRFNLDPQAVEAAIGERTRAILAVHLYGRLVDMPALADIARRHGLLLLEDAAQAHGARLGARRAGAWGVAAGFSLFPGKPLGALGDGGVVTTDDSELALTIRSLRNYGSMIKYQHDRKGGNSRLDELQAAFLRIKLRCLDADNQARHGIALRYAQGLDQRVLCLPEIPAEVEIHSWHLYVIRSANRDALQQHLLKSGVQTLIHYPTPIHRQAAYRELGNLNLPITEMLSEQVLSLPIYPGLSAQQVDQVIEACNSFAVNEPEFSV</sequence>
<evidence type="ECO:0000313" key="6">
    <source>
        <dbReference type="EMBL" id="MCD1607975.1"/>
    </source>
</evidence>
<dbReference type="CDD" id="cd00616">
    <property type="entry name" value="AHBA_syn"/>
    <property type="match status" value="1"/>
</dbReference>
<keyword evidence="6" id="KW-0808">Transferase</keyword>
<gene>
    <name evidence="6" type="ORF">K7H17_08865</name>
</gene>
<proteinExistence type="inferred from homology"/>
<dbReference type="PIRSF" id="PIRSF000390">
    <property type="entry name" value="PLP_StrS"/>
    <property type="match status" value="1"/>
</dbReference>
<dbReference type="Gene3D" id="3.40.640.10">
    <property type="entry name" value="Type I PLP-dependent aspartate aminotransferase-like (Major domain)"/>
    <property type="match status" value="1"/>
</dbReference>
<evidence type="ECO:0000256" key="5">
    <source>
        <dbReference type="RuleBase" id="RU004508"/>
    </source>
</evidence>
<dbReference type="PANTHER" id="PTHR30244:SF36">
    <property type="entry name" value="3-OXO-GLUCOSE-6-PHOSPHATE:GLUTAMATE AMINOTRANSFERASE"/>
    <property type="match status" value="1"/>
</dbReference>
<feature type="modified residue" description="N6-(pyridoxal phosphate)lysine" evidence="4">
    <location>
        <position position="189"/>
    </location>
</feature>
<evidence type="ECO:0000256" key="1">
    <source>
        <dbReference type="ARBA" id="ARBA00022898"/>
    </source>
</evidence>